<dbReference type="Gene3D" id="3.40.50.1110">
    <property type="entry name" value="SGNH hydrolase"/>
    <property type="match status" value="1"/>
</dbReference>
<name>K9AVD6_9STAP</name>
<dbReference type="OrthoDB" id="2394030at2"/>
<gene>
    <name evidence="1" type="ORF">C273_02418</name>
</gene>
<protein>
    <submittedName>
        <fullName evidence="1">Uncharacterized protein</fullName>
    </submittedName>
</protein>
<reference evidence="1 2" key="1">
    <citation type="journal article" date="2013" name="Genome Announc.">
        <title>Genome Sequence of Staphylococcus massiliensis Strain S46, Isolated from the Surface of Healthy Human Skin.</title>
        <authorList>
            <person name="Srivastav R."/>
            <person name="Singh A."/>
            <person name="Jangir P.K."/>
            <person name="Kumari C."/>
            <person name="Muduli S."/>
            <person name="Sharma R."/>
        </authorList>
    </citation>
    <scope>NUCLEOTIDE SEQUENCE [LARGE SCALE GENOMIC DNA]</scope>
    <source>
        <strain evidence="1 2">S46</strain>
    </source>
</reference>
<evidence type="ECO:0000313" key="1">
    <source>
        <dbReference type="EMBL" id="EKU50086.1"/>
    </source>
</evidence>
<keyword evidence="2" id="KW-1185">Reference proteome</keyword>
<dbReference type="Proteomes" id="UP000009885">
    <property type="component" value="Unassembled WGS sequence"/>
</dbReference>
<dbReference type="RefSeq" id="WP_009382309.1">
    <property type="nucleotide sequence ID" value="NZ_AMSQ01000003.1"/>
</dbReference>
<dbReference type="eggNOG" id="COG2755">
    <property type="taxonomic scope" value="Bacteria"/>
</dbReference>
<dbReference type="STRING" id="1229783.C273_02418"/>
<dbReference type="CDD" id="cd00229">
    <property type="entry name" value="SGNH_hydrolase"/>
    <property type="match status" value="1"/>
</dbReference>
<proteinExistence type="predicted"/>
<sequence length="252" mass="29616">MTVSKRIGQNVKLVKQAVVLLKNTNRIRKGNRYKFRPNKKFRRETALSHKEIAFLGSSVTYGAVSRGQSFVEYLREEYGVNTHKSAKSGTTLSGNVASRYGKSYVMRLRDDFKDVKHLDAFVCQLSTNDGRFDRHLGEIIESKHIQDFDVETTIGAIEYIIAYIYNRWDCKLIFCTCLRQSDPYYEYLIETLYRLSDKWGFDIIDIKHHKRANKMAKKDKTMMADDAHPTFKGYRYIYTPIFVKYLLKYFDQ</sequence>
<organism evidence="1 2">
    <name type="scientific">Staphylococcus massiliensis S46</name>
    <dbReference type="NCBI Taxonomy" id="1229783"/>
    <lineage>
        <taxon>Bacteria</taxon>
        <taxon>Bacillati</taxon>
        <taxon>Bacillota</taxon>
        <taxon>Bacilli</taxon>
        <taxon>Bacillales</taxon>
        <taxon>Staphylococcaceae</taxon>
        <taxon>Staphylococcus</taxon>
    </lineage>
</organism>
<evidence type="ECO:0000313" key="2">
    <source>
        <dbReference type="Proteomes" id="UP000009885"/>
    </source>
</evidence>
<comment type="caution">
    <text evidence="1">The sequence shown here is derived from an EMBL/GenBank/DDBJ whole genome shotgun (WGS) entry which is preliminary data.</text>
</comment>
<dbReference type="EMBL" id="AMSQ01000003">
    <property type="protein sequence ID" value="EKU50086.1"/>
    <property type="molecule type" value="Genomic_DNA"/>
</dbReference>
<dbReference type="InterPro" id="IPR036514">
    <property type="entry name" value="SGNH_hydro_sf"/>
</dbReference>
<dbReference type="SUPFAM" id="SSF52266">
    <property type="entry name" value="SGNH hydrolase"/>
    <property type="match status" value="1"/>
</dbReference>
<accession>K9AVD6</accession>
<dbReference type="PATRIC" id="fig|1229783.3.peg.490"/>
<dbReference type="AlphaFoldDB" id="K9AVD6"/>